<dbReference type="GeneID" id="109002669"/>
<evidence type="ECO:0000313" key="7">
    <source>
        <dbReference type="Proteomes" id="UP000235220"/>
    </source>
</evidence>
<keyword evidence="2" id="KW-0805">Transcription regulation</keyword>
<feature type="compositionally biased region" description="Basic and acidic residues" evidence="6">
    <location>
        <begin position="290"/>
        <end position="303"/>
    </location>
</feature>
<evidence type="ECO:0000256" key="4">
    <source>
        <dbReference type="ARBA" id="ARBA00023242"/>
    </source>
</evidence>
<dbReference type="Proteomes" id="UP000235220">
    <property type="component" value="Chromosome 3"/>
</dbReference>
<feature type="region of interest" description="Disordered" evidence="6">
    <location>
        <begin position="258"/>
        <end position="304"/>
    </location>
</feature>
<feature type="region of interest" description="Disordered" evidence="6">
    <location>
        <begin position="51"/>
        <end position="73"/>
    </location>
</feature>
<evidence type="ECO:0000256" key="2">
    <source>
        <dbReference type="ARBA" id="ARBA00023015"/>
    </source>
</evidence>
<feature type="region of interest" description="Leucine repeat II (LRII)" evidence="5">
    <location>
        <begin position="544"/>
        <end position="576"/>
    </location>
</feature>
<organism evidence="7 8">
    <name type="scientific">Juglans regia</name>
    <name type="common">English walnut</name>
    <dbReference type="NCBI Taxonomy" id="51240"/>
    <lineage>
        <taxon>Eukaryota</taxon>
        <taxon>Viridiplantae</taxon>
        <taxon>Streptophyta</taxon>
        <taxon>Embryophyta</taxon>
        <taxon>Tracheophyta</taxon>
        <taxon>Spermatophyta</taxon>
        <taxon>Magnoliopsida</taxon>
        <taxon>eudicotyledons</taxon>
        <taxon>Gunneridae</taxon>
        <taxon>Pentapetalae</taxon>
        <taxon>rosids</taxon>
        <taxon>fabids</taxon>
        <taxon>Fagales</taxon>
        <taxon>Juglandaceae</taxon>
        <taxon>Juglans</taxon>
    </lineage>
</organism>
<keyword evidence="4" id="KW-0539">Nucleus</keyword>
<keyword evidence="3" id="KW-0804">Transcription</keyword>
<dbReference type="PROSITE" id="PS50985">
    <property type="entry name" value="GRAS"/>
    <property type="match status" value="1"/>
</dbReference>
<feature type="region of interest" description="Disordered" evidence="6">
    <location>
        <begin position="341"/>
        <end position="380"/>
    </location>
</feature>
<dbReference type="GO" id="GO:0006355">
    <property type="term" value="P:regulation of DNA-templated transcription"/>
    <property type="evidence" value="ECO:0000318"/>
    <property type="project" value="GO_Central"/>
</dbReference>
<feature type="region of interest" description="Leucine repeat I (LRI)" evidence="5">
    <location>
        <begin position="384"/>
        <end position="444"/>
    </location>
</feature>
<feature type="region of interest" description="SAW" evidence="5">
    <location>
        <begin position="682"/>
        <end position="757"/>
    </location>
</feature>
<comment type="similarity">
    <text evidence="5">Belongs to the GRAS family.</text>
</comment>
<accession>A0A2I4FWP1</accession>
<dbReference type="FunCoup" id="A0A2I4FWP1">
    <property type="interactions" value="1953"/>
</dbReference>
<dbReference type="InterPro" id="IPR005202">
    <property type="entry name" value="TF_GRAS"/>
</dbReference>
<dbReference type="STRING" id="51240.A0A2I4FWP1"/>
<sequence length="759" mass="85401">MDPHPRGFSGSTDAIQLGNQSFSVLSNQNPVSGPRFGNSFFDHEYRGFHFHQPDQAPSHMASSSAGAQGEDYSEDCDFSDTVLGFISQILMEEGVEDKSCMLQDSLELQAAEKSFYELLGKKYPPSPIHRTNHINGNGESTDDNNHYVYHSNYASSTNSSSCFGDNSPIQNHGEYTSQLQSLPRDIISQSSNIYLNSEMSSVDGLVGFPSGTFQVPDSNSKNQSVWQFRKGVEEASKFLPPRSKLFVNLEGDGLLFQKPEAGRGKMEVKVEMEDESEDSPTGSRGKKHPHGGEDRDTEDERRSKQATVYIESTLRSKMFDMVLLSSAGEGKAHLTALQETLQNGKSKNVQQNGISKTVPRNGKSKGSNGGRGRDKKQSRNKEVVDLRTLLIHCSQAVAADDQRSANELLKRIRQHSTPFGDGNQRLAHIFVDGLEARLAGTGSQIYKGLVNKRTSAADVLKAYHLYLAACPFRKISNFISNKTIKIEAVEATSLHVIDFGILYGFQWPTLIQRLSWRPGGPPKLRITGIDFPQPGFRPAERVEETGRRLATYAESFNVPFEYHAIAKKWETIQLEELRIDKDELLVVNCLYRGRHLRDESLSVEGSRDAFLNLVRKINPVFFVHGVVSGAFNAPFFVTRLREALFHYSALFDILETIVPREDRERMLIEKEIFGWEALNVIACEGWERVERPETYKQWQVRNLRAGLAQLPFDRELVKAAMAKVRSSYHKDFVIDEDGRWLLQGWKGRTIFALSCWKPA</sequence>
<dbReference type="AlphaFoldDB" id="A0A2I4FWP1"/>
<feature type="region of interest" description="VHIID" evidence="5">
    <location>
        <begin position="463"/>
        <end position="528"/>
    </location>
</feature>
<comment type="caution">
    <text evidence="5">Lacks conserved residue(s) required for the propagation of feature annotation.</text>
</comment>
<reference evidence="8" key="1">
    <citation type="submission" date="2025-08" db="UniProtKB">
        <authorList>
            <consortium name="RefSeq"/>
        </authorList>
    </citation>
    <scope>IDENTIFICATION</scope>
    <source>
        <tissue evidence="8">Leaves</tissue>
    </source>
</reference>
<dbReference type="PANTHER" id="PTHR31636">
    <property type="entry name" value="OSJNBA0084A10.13 PROTEIN-RELATED"/>
    <property type="match status" value="1"/>
</dbReference>
<protein>
    <submittedName>
        <fullName evidence="8">Scarecrow-like protein 9</fullName>
    </submittedName>
</protein>
<evidence type="ECO:0000256" key="3">
    <source>
        <dbReference type="ARBA" id="ARBA00023163"/>
    </source>
</evidence>
<comment type="subcellular location">
    <subcellularLocation>
        <location evidence="1">Nucleus</location>
    </subcellularLocation>
</comment>
<evidence type="ECO:0000256" key="6">
    <source>
        <dbReference type="SAM" id="MobiDB-lite"/>
    </source>
</evidence>
<name>A0A2I4FWP1_JUGRE</name>
<feature type="compositionally biased region" description="Polar residues" evidence="6">
    <location>
        <begin position="341"/>
        <end position="355"/>
    </location>
</feature>
<feature type="compositionally biased region" description="Basic and acidic residues" evidence="6">
    <location>
        <begin position="371"/>
        <end position="380"/>
    </location>
</feature>
<dbReference type="KEGG" id="jre:109002669"/>
<dbReference type="Gramene" id="Jr03_23850_p1">
    <property type="protein sequence ID" value="cds.Jr03_23850_p1"/>
    <property type="gene ID" value="Jr03_23850"/>
</dbReference>
<dbReference type="OrthoDB" id="47276at2759"/>
<evidence type="ECO:0000313" key="8">
    <source>
        <dbReference type="RefSeq" id="XP_018836069.1"/>
    </source>
</evidence>
<dbReference type="GO" id="GO:0005634">
    <property type="term" value="C:nucleus"/>
    <property type="evidence" value="ECO:0000318"/>
    <property type="project" value="GO_Central"/>
</dbReference>
<feature type="short sequence motif" description="VHIID" evidence="5">
    <location>
        <begin position="494"/>
        <end position="498"/>
    </location>
</feature>
<dbReference type="Pfam" id="PF03514">
    <property type="entry name" value="GRAS"/>
    <property type="match status" value="1"/>
</dbReference>
<proteinExistence type="inferred from homology"/>
<keyword evidence="7" id="KW-1185">Reference proteome</keyword>
<dbReference type="RefSeq" id="XP_018836069.1">
    <property type="nucleotide sequence ID" value="XM_018980524.2"/>
</dbReference>
<evidence type="ECO:0000256" key="5">
    <source>
        <dbReference type="PROSITE-ProRule" id="PRU01191"/>
    </source>
</evidence>
<evidence type="ECO:0000256" key="1">
    <source>
        <dbReference type="ARBA" id="ARBA00004123"/>
    </source>
</evidence>
<gene>
    <name evidence="8" type="primary">LOC109002669</name>
</gene>
<feature type="compositionally biased region" description="Basic and acidic residues" evidence="6">
    <location>
        <begin position="260"/>
        <end position="271"/>
    </location>
</feature>
<dbReference type="GO" id="GO:0003700">
    <property type="term" value="F:DNA-binding transcription factor activity"/>
    <property type="evidence" value="ECO:0000318"/>
    <property type="project" value="GO_Central"/>
</dbReference>
<dbReference type="GO" id="GO:0043565">
    <property type="term" value="F:sequence-specific DNA binding"/>
    <property type="evidence" value="ECO:0000318"/>
    <property type="project" value="GO_Central"/>
</dbReference>